<evidence type="ECO:0000313" key="3">
    <source>
        <dbReference type="Proteomes" id="UP000307000"/>
    </source>
</evidence>
<reference evidence="2 3" key="1">
    <citation type="submission" date="2018-12" db="EMBL/GenBank/DDBJ databases">
        <title>Complete Genome Sequence of Glutamicibacter creatinolyticus strain LGCM259,isolated from an abscess of a 12-year-old mare in Italy.</title>
        <authorList>
            <person name="Santos R.G."/>
            <person name="Silva A.L."/>
            <person name="Seyffert N."/>
            <person name="Castro T.L.P."/>
            <person name="Attili A.R."/>
            <person name="Rifici C."/>
            <person name="Mazzullo G."/>
            <person name="Brenig B."/>
            <person name="Venanzi F."/>
            <person name="Azevedo V."/>
        </authorList>
    </citation>
    <scope>NUCLEOTIDE SEQUENCE [LARGE SCALE GENOMIC DNA]</scope>
    <source>
        <strain evidence="2 3">LGCM 259</strain>
    </source>
</reference>
<dbReference type="PANTHER" id="PTHR43319:SF3">
    <property type="entry name" value="BETA-LACTAMASE-RELATED DOMAIN-CONTAINING PROTEIN"/>
    <property type="match status" value="1"/>
</dbReference>
<evidence type="ECO:0000259" key="1">
    <source>
        <dbReference type="Pfam" id="PF00144"/>
    </source>
</evidence>
<keyword evidence="2" id="KW-0378">Hydrolase</keyword>
<sequence length="382" mass="40786">MKQVITEQFAELAAQLDERAGQGTEFCAQLAVYHRGELVLSHTAGDYLAGDALTCIYSVTKGLGALVIALLVQEGKLDPEAPVGRYWPEFAVAGKEQVTVGQLLSHQAGVLGVPGGVPEEVLLDSRRLAGMLAQIPSYWPLSQHIVGYHSLSMGTLMEELVRRVSGQELQQIFEQRIRRPLGVDAYIGQPAELEPRFRPTLITNTPETFVDPLSLSGMSLNSRAGFAVDGVRHGQAGLLAWANKPNVRAAGPTSLGGVANAQALAAIYAASFGPVPELGIERGLLDPDTWAQVSRERVFGPDRISGQPQSFGLGFTKGTPGQEYGSIFAYGHNGANSSIAFADPAHKLAVAYLPAGPEGETQNPTGVQLSRTIRQILQAKEK</sequence>
<protein>
    <submittedName>
        <fullName evidence="2">EstA family serine hydrolase</fullName>
    </submittedName>
</protein>
<dbReference type="Proteomes" id="UP000307000">
    <property type="component" value="Chromosome"/>
</dbReference>
<organism evidence="2 3">
    <name type="scientific">Glutamicibacter creatinolyticus</name>
    <dbReference type="NCBI Taxonomy" id="162496"/>
    <lineage>
        <taxon>Bacteria</taxon>
        <taxon>Bacillati</taxon>
        <taxon>Actinomycetota</taxon>
        <taxon>Actinomycetes</taxon>
        <taxon>Micrococcales</taxon>
        <taxon>Micrococcaceae</taxon>
        <taxon>Glutamicibacter</taxon>
    </lineage>
</organism>
<dbReference type="InterPro" id="IPR012338">
    <property type="entry name" value="Beta-lactam/transpept-like"/>
</dbReference>
<evidence type="ECO:0000313" key="2">
    <source>
        <dbReference type="EMBL" id="QCY48049.1"/>
    </source>
</evidence>
<dbReference type="Gene3D" id="3.40.710.10">
    <property type="entry name" value="DD-peptidase/beta-lactamase superfamily"/>
    <property type="match status" value="1"/>
</dbReference>
<feature type="domain" description="Beta-lactamase-related" evidence="1">
    <location>
        <begin position="20"/>
        <end position="359"/>
    </location>
</feature>
<dbReference type="AlphaFoldDB" id="A0A5B7WVU6"/>
<dbReference type="InterPro" id="IPR052907">
    <property type="entry name" value="Beta-lactamase/esterase"/>
</dbReference>
<keyword evidence="3" id="KW-1185">Reference proteome</keyword>
<dbReference type="KEGG" id="gcr:GcLGCM259_2342"/>
<dbReference type="GO" id="GO:0016787">
    <property type="term" value="F:hydrolase activity"/>
    <property type="evidence" value="ECO:0007669"/>
    <property type="project" value="UniProtKB-KW"/>
</dbReference>
<dbReference type="PANTHER" id="PTHR43319">
    <property type="entry name" value="BETA-LACTAMASE-RELATED"/>
    <property type="match status" value="1"/>
</dbReference>
<dbReference type="EMBL" id="CP034412">
    <property type="protein sequence ID" value="QCY48049.1"/>
    <property type="molecule type" value="Genomic_DNA"/>
</dbReference>
<dbReference type="SUPFAM" id="SSF56601">
    <property type="entry name" value="beta-lactamase/transpeptidase-like"/>
    <property type="match status" value="1"/>
</dbReference>
<accession>A0A5B7WVU6</accession>
<proteinExistence type="predicted"/>
<dbReference type="InterPro" id="IPR001466">
    <property type="entry name" value="Beta-lactam-related"/>
</dbReference>
<dbReference type="RefSeq" id="WP_138926730.1">
    <property type="nucleotide sequence ID" value="NZ_CP034412.1"/>
</dbReference>
<dbReference type="Pfam" id="PF00144">
    <property type="entry name" value="Beta-lactamase"/>
    <property type="match status" value="1"/>
</dbReference>
<gene>
    <name evidence="2" type="ORF">GcLGCM259_2342</name>
</gene>
<name>A0A5B7WVU6_9MICC</name>